<organism evidence="3 4">
    <name type="scientific">Polystyrenella longa</name>
    <dbReference type="NCBI Taxonomy" id="2528007"/>
    <lineage>
        <taxon>Bacteria</taxon>
        <taxon>Pseudomonadati</taxon>
        <taxon>Planctomycetota</taxon>
        <taxon>Planctomycetia</taxon>
        <taxon>Planctomycetales</taxon>
        <taxon>Planctomycetaceae</taxon>
        <taxon>Polystyrenella</taxon>
    </lineage>
</organism>
<protein>
    <recommendedName>
        <fullName evidence="5">Carboxypeptidase regulatory-like domain-containing protein</fullName>
    </recommendedName>
</protein>
<dbReference type="Pfam" id="PF13620">
    <property type="entry name" value="CarboxypepD_reg"/>
    <property type="match status" value="1"/>
</dbReference>
<dbReference type="SUPFAM" id="SSF49478">
    <property type="entry name" value="Cna protein B-type domain"/>
    <property type="match status" value="1"/>
</dbReference>
<evidence type="ECO:0000256" key="1">
    <source>
        <dbReference type="SAM" id="Coils"/>
    </source>
</evidence>
<reference evidence="3 4" key="1">
    <citation type="submission" date="2019-02" db="EMBL/GenBank/DDBJ databases">
        <title>Deep-cultivation of Planctomycetes and their phenomic and genomic characterization uncovers novel biology.</title>
        <authorList>
            <person name="Wiegand S."/>
            <person name="Jogler M."/>
            <person name="Boedeker C."/>
            <person name="Pinto D."/>
            <person name="Vollmers J."/>
            <person name="Rivas-Marin E."/>
            <person name="Kohn T."/>
            <person name="Peeters S.H."/>
            <person name="Heuer A."/>
            <person name="Rast P."/>
            <person name="Oberbeckmann S."/>
            <person name="Bunk B."/>
            <person name="Jeske O."/>
            <person name="Meyerdierks A."/>
            <person name="Storesund J.E."/>
            <person name="Kallscheuer N."/>
            <person name="Luecker S."/>
            <person name="Lage O.M."/>
            <person name="Pohl T."/>
            <person name="Merkel B.J."/>
            <person name="Hornburger P."/>
            <person name="Mueller R.-W."/>
            <person name="Bruemmer F."/>
            <person name="Labrenz M."/>
            <person name="Spormann A.M."/>
            <person name="Op den Camp H."/>
            <person name="Overmann J."/>
            <person name="Amann R."/>
            <person name="Jetten M.S.M."/>
            <person name="Mascher T."/>
            <person name="Medema M.H."/>
            <person name="Devos D.P."/>
            <person name="Kaster A.-K."/>
            <person name="Ovreas L."/>
            <person name="Rohde M."/>
            <person name="Galperin M.Y."/>
            <person name="Jogler C."/>
        </authorList>
    </citation>
    <scope>NUCLEOTIDE SEQUENCE [LARGE SCALE GENOMIC DNA]</scope>
    <source>
        <strain evidence="3 4">Pla110</strain>
    </source>
</reference>
<keyword evidence="2" id="KW-0732">Signal</keyword>
<dbReference type="Gene3D" id="2.60.40.1120">
    <property type="entry name" value="Carboxypeptidase-like, regulatory domain"/>
    <property type="match status" value="1"/>
</dbReference>
<keyword evidence="4" id="KW-1185">Reference proteome</keyword>
<evidence type="ECO:0000313" key="4">
    <source>
        <dbReference type="Proteomes" id="UP000317178"/>
    </source>
</evidence>
<keyword evidence="1" id="KW-0175">Coiled coil</keyword>
<sequence precursor="true">MKGLRFLKEAAYGLACLGLLVPQAGVSAATPKQEVKAERFMNGPTAVDVVLGKDGTVIGKVVDGQGKLVEGAAVTITKGEKEVVKTVSNAKGLFGARNMTAGTYKITAGQGSRQFRLWSAQTAPPKAMAKAILVSDNQIVRGQPVMGGIDIITGVLLATTITGTTFAIINNNDINDLEDNMDAQNAALNGRIDDLENQLEEIEAIVTN</sequence>
<evidence type="ECO:0008006" key="5">
    <source>
        <dbReference type="Google" id="ProtNLM"/>
    </source>
</evidence>
<proteinExistence type="predicted"/>
<evidence type="ECO:0000256" key="2">
    <source>
        <dbReference type="SAM" id="SignalP"/>
    </source>
</evidence>
<dbReference type="KEGG" id="plon:Pla110_04160"/>
<dbReference type="RefSeq" id="WP_144992686.1">
    <property type="nucleotide sequence ID" value="NZ_CP036281.1"/>
</dbReference>
<name>A0A518CHK7_9PLAN</name>
<accession>A0A518CHK7</accession>
<dbReference type="OrthoDB" id="284841at2"/>
<dbReference type="EMBL" id="CP036281">
    <property type="protein sequence ID" value="QDU78712.1"/>
    <property type="molecule type" value="Genomic_DNA"/>
</dbReference>
<gene>
    <name evidence="3" type="ORF">Pla110_04160</name>
</gene>
<evidence type="ECO:0000313" key="3">
    <source>
        <dbReference type="EMBL" id="QDU78712.1"/>
    </source>
</evidence>
<feature type="coiled-coil region" evidence="1">
    <location>
        <begin position="178"/>
        <end position="205"/>
    </location>
</feature>
<dbReference type="Proteomes" id="UP000317178">
    <property type="component" value="Chromosome"/>
</dbReference>
<dbReference type="AlphaFoldDB" id="A0A518CHK7"/>
<feature type="signal peptide" evidence="2">
    <location>
        <begin position="1"/>
        <end position="28"/>
    </location>
</feature>
<feature type="chain" id="PRO_5021929470" description="Carboxypeptidase regulatory-like domain-containing protein" evidence="2">
    <location>
        <begin position="29"/>
        <end position="208"/>
    </location>
</feature>